<dbReference type="Gene3D" id="3.90.550.10">
    <property type="entry name" value="Spore Coat Polysaccharide Biosynthesis Protein SpsA, Chain A"/>
    <property type="match status" value="1"/>
</dbReference>
<feature type="domain" description="Glycosyltransferase 2-like" evidence="1">
    <location>
        <begin position="7"/>
        <end position="128"/>
    </location>
</feature>
<reference evidence="3" key="1">
    <citation type="submission" date="2016-10" db="EMBL/GenBank/DDBJ databases">
        <title>The complete genome sequence of the rumen bacterium Butyrivibrio hungatei MB2003.</title>
        <authorList>
            <person name="Palevich N."/>
            <person name="Kelly W.J."/>
            <person name="Leahy S.C."/>
            <person name="Altermann E."/>
            <person name="Rakonjac J."/>
            <person name="Attwood G.T."/>
        </authorList>
    </citation>
    <scope>NUCLEOTIDE SEQUENCE [LARGE SCALE GENOMIC DNA]</scope>
    <source>
        <strain evidence="3">MB2003</strain>
    </source>
</reference>
<evidence type="ECO:0000313" key="2">
    <source>
        <dbReference type="EMBL" id="AOZ97017.1"/>
    </source>
</evidence>
<dbReference type="SUPFAM" id="SSF53448">
    <property type="entry name" value="Nucleotide-diphospho-sugar transferases"/>
    <property type="match status" value="1"/>
</dbReference>
<dbReference type="Proteomes" id="UP000179284">
    <property type="component" value="Chromosome I"/>
</dbReference>
<evidence type="ECO:0000259" key="1">
    <source>
        <dbReference type="Pfam" id="PF00535"/>
    </source>
</evidence>
<keyword evidence="2" id="KW-0808">Transferase</keyword>
<keyword evidence="3" id="KW-1185">Reference proteome</keyword>
<dbReference type="PANTHER" id="PTHR43685:SF2">
    <property type="entry name" value="GLYCOSYLTRANSFERASE 2-LIKE DOMAIN-CONTAINING PROTEIN"/>
    <property type="match status" value="1"/>
</dbReference>
<dbReference type="InterPro" id="IPR001173">
    <property type="entry name" value="Glyco_trans_2-like"/>
</dbReference>
<dbReference type="RefSeq" id="WP_071176663.1">
    <property type="nucleotide sequence ID" value="NZ_CP017831.1"/>
</dbReference>
<organism evidence="2 3">
    <name type="scientific">Butyrivibrio hungatei</name>
    <dbReference type="NCBI Taxonomy" id="185008"/>
    <lineage>
        <taxon>Bacteria</taxon>
        <taxon>Bacillati</taxon>
        <taxon>Bacillota</taxon>
        <taxon>Clostridia</taxon>
        <taxon>Lachnospirales</taxon>
        <taxon>Lachnospiraceae</taxon>
        <taxon>Butyrivibrio</taxon>
    </lineage>
</organism>
<dbReference type="CDD" id="cd00761">
    <property type="entry name" value="Glyco_tranf_GTA_type"/>
    <property type="match status" value="1"/>
</dbReference>
<protein>
    <submittedName>
        <fullName evidence="2">Glycosyl transferase GT2 family</fullName>
    </submittedName>
</protein>
<proteinExistence type="predicted"/>
<name>A0A1D9P324_9FIRM</name>
<dbReference type="PANTHER" id="PTHR43685">
    <property type="entry name" value="GLYCOSYLTRANSFERASE"/>
    <property type="match status" value="1"/>
</dbReference>
<dbReference type="AlphaFoldDB" id="A0A1D9P324"/>
<dbReference type="OrthoDB" id="1640114at2"/>
<evidence type="ECO:0000313" key="3">
    <source>
        <dbReference type="Proteomes" id="UP000179284"/>
    </source>
</evidence>
<dbReference type="InterPro" id="IPR050834">
    <property type="entry name" value="Glycosyltransf_2"/>
</dbReference>
<dbReference type="Pfam" id="PF00535">
    <property type="entry name" value="Glycos_transf_2"/>
    <property type="match status" value="1"/>
</dbReference>
<dbReference type="InterPro" id="IPR029044">
    <property type="entry name" value="Nucleotide-diphossugar_trans"/>
</dbReference>
<dbReference type="KEGG" id="bhu:bhn_I1984"/>
<sequence>MIKDMVSVVVPTYNRAGTIARAIKGILEQTYENIELLIVDDGSTDKTEEIVNGFKDKRIRYIKLEKNGGACAARNIGISKAQGQYIMLQDSDDLSYKDRIEKQVNSIIENASDVCIGKCRRIGYGKRYEAIFPSFEKTILEAEMIRRRTVISGGTVLAYKYVFDECLFDESLEMWQDYDWAIRTSEKFKFCMVNDLIADVFMQGDSITSKSRETMLRTNEYLYKKYENRFCDFPELEVSLLNNIIMNKVILGKECKEDSKLLIKKATDTKGRIKGLMGLSGLLGIYISARDFLGRHGFYFNKL</sequence>
<dbReference type="GO" id="GO:0016740">
    <property type="term" value="F:transferase activity"/>
    <property type="evidence" value="ECO:0007669"/>
    <property type="project" value="UniProtKB-KW"/>
</dbReference>
<accession>A0A1D9P324</accession>
<gene>
    <name evidence="2" type="ORF">bhn_I1984</name>
</gene>
<dbReference type="EMBL" id="CP017831">
    <property type="protein sequence ID" value="AOZ97017.1"/>
    <property type="molecule type" value="Genomic_DNA"/>
</dbReference>